<dbReference type="EMBL" id="WTPW01002163">
    <property type="protein sequence ID" value="KAF0394263.1"/>
    <property type="molecule type" value="Genomic_DNA"/>
</dbReference>
<dbReference type="InterPro" id="IPR036915">
    <property type="entry name" value="Cyclin-like_sf"/>
</dbReference>
<dbReference type="GO" id="GO:0016538">
    <property type="term" value="F:cyclin-dependent protein serine/threonine kinase regulator activity"/>
    <property type="evidence" value="ECO:0007669"/>
    <property type="project" value="InterPro"/>
</dbReference>
<name>A0A8H3X400_GIGMA</name>
<reference evidence="5 6" key="1">
    <citation type="journal article" date="2019" name="Environ. Microbiol.">
        <title>At the nexus of three kingdoms: the genome of the mycorrhizal fungus Gigaspora margarita provides insights into plant, endobacterial and fungal interactions.</title>
        <authorList>
            <person name="Venice F."/>
            <person name="Ghignone S."/>
            <person name="Salvioli di Fossalunga A."/>
            <person name="Amselem J."/>
            <person name="Novero M."/>
            <person name="Xianan X."/>
            <person name="Sedzielewska Toro K."/>
            <person name="Morin E."/>
            <person name="Lipzen A."/>
            <person name="Grigoriev I.V."/>
            <person name="Henrissat B."/>
            <person name="Martin F.M."/>
            <person name="Bonfante P."/>
        </authorList>
    </citation>
    <scope>NUCLEOTIDE SEQUENCE [LARGE SCALE GENOMIC DNA]</scope>
    <source>
        <strain evidence="5 6">BEG34</strain>
    </source>
</reference>
<accession>A0A8H3X400</accession>
<dbReference type="Gene3D" id="1.10.472.10">
    <property type="entry name" value="Cyclin-like"/>
    <property type="match status" value="2"/>
</dbReference>
<keyword evidence="6" id="KW-1185">Reference proteome</keyword>
<comment type="similarity">
    <text evidence="2">Belongs to the cyclin family.</text>
</comment>
<comment type="caution">
    <text evidence="5">The sequence shown here is derived from an EMBL/GenBank/DDBJ whole genome shotgun (WGS) entry which is preliminary data.</text>
</comment>
<dbReference type="AlphaFoldDB" id="A0A8H3X400"/>
<dbReference type="InterPro" id="IPR043198">
    <property type="entry name" value="Cyclin/Ssn8"/>
</dbReference>
<dbReference type="OrthoDB" id="340962at2759"/>
<protein>
    <submittedName>
        <fullName evidence="5">Cyclin-like protein</fullName>
    </submittedName>
</protein>
<dbReference type="InterPro" id="IPR006671">
    <property type="entry name" value="Cyclin_N"/>
</dbReference>
<evidence type="ECO:0000256" key="1">
    <source>
        <dbReference type="ARBA" id="ARBA00023127"/>
    </source>
</evidence>
<dbReference type="PANTHER" id="PTHR10026">
    <property type="entry name" value="CYCLIN"/>
    <property type="match status" value="1"/>
</dbReference>
<evidence type="ECO:0000256" key="2">
    <source>
        <dbReference type="RuleBase" id="RU000383"/>
    </source>
</evidence>
<feature type="region of interest" description="Disordered" evidence="3">
    <location>
        <begin position="309"/>
        <end position="355"/>
    </location>
</feature>
<evidence type="ECO:0000313" key="5">
    <source>
        <dbReference type="EMBL" id="KAF0394263.1"/>
    </source>
</evidence>
<dbReference type="CDD" id="cd20524">
    <property type="entry name" value="CYCLIN_CCNH_rpt1"/>
    <property type="match status" value="1"/>
</dbReference>
<feature type="domain" description="Cyclin-like" evidence="4">
    <location>
        <begin position="93"/>
        <end position="181"/>
    </location>
</feature>
<feature type="compositionally biased region" description="Basic and acidic residues" evidence="3">
    <location>
        <begin position="327"/>
        <end position="355"/>
    </location>
</feature>
<dbReference type="GO" id="GO:0006357">
    <property type="term" value="P:regulation of transcription by RNA polymerase II"/>
    <property type="evidence" value="ECO:0007669"/>
    <property type="project" value="InterPro"/>
</dbReference>
<evidence type="ECO:0000313" key="6">
    <source>
        <dbReference type="Proteomes" id="UP000439903"/>
    </source>
</evidence>
<dbReference type="CDD" id="cd20525">
    <property type="entry name" value="CYCLIN_CCNH_rpt2"/>
    <property type="match status" value="1"/>
</dbReference>
<keyword evidence="1 2" id="KW-0195">Cyclin</keyword>
<sequence>MMKELYTETSQYRNWRFSKAKLLETREKNHTLAIERVKKKVLEESLLQKQILETSSPAYSEQTENVGSPRVNPSEIEYLTLEDELALCNFYETRIPPMANCFPKEVIENKLTDKVKATAITFVKRFYLRNTVMDYHPKEIIVTCLFLAAKVEHSFVAIEEFTKVVKLPKETIFELEVVVSKSLRYEYTVHHPYLASFGLFLDMQSFIKDNSKIKFLYEKSLELINKSLYTDCMFIYQPSQIALATLRIAARQDNFDLEKTYLRFKFKSDPKENVIELYKILDEIESIINSHVNTTVEQAKSIDARLHKCKNPEKNPNSAISKKRRREKEEREEIDRRKKKKLDDEYQKDISKIFD</sequence>
<gene>
    <name evidence="5" type="ORF">F8M41_010369</name>
</gene>
<evidence type="ECO:0000256" key="3">
    <source>
        <dbReference type="SAM" id="MobiDB-lite"/>
    </source>
</evidence>
<dbReference type="SMART" id="SM00385">
    <property type="entry name" value="CYCLIN"/>
    <property type="match status" value="1"/>
</dbReference>
<dbReference type="Proteomes" id="UP000439903">
    <property type="component" value="Unassembled WGS sequence"/>
</dbReference>
<dbReference type="Pfam" id="PF00134">
    <property type="entry name" value="Cyclin_N"/>
    <property type="match status" value="1"/>
</dbReference>
<dbReference type="InterPro" id="IPR013763">
    <property type="entry name" value="Cyclin-like_dom"/>
</dbReference>
<organism evidence="5 6">
    <name type="scientific">Gigaspora margarita</name>
    <dbReference type="NCBI Taxonomy" id="4874"/>
    <lineage>
        <taxon>Eukaryota</taxon>
        <taxon>Fungi</taxon>
        <taxon>Fungi incertae sedis</taxon>
        <taxon>Mucoromycota</taxon>
        <taxon>Glomeromycotina</taxon>
        <taxon>Glomeromycetes</taxon>
        <taxon>Diversisporales</taxon>
        <taxon>Gigasporaceae</taxon>
        <taxon>Gigaspora</taxon>
    </lineage>
</organism>
<dbReference type="Pfam" id="PF16899">
    <property type="entry name" value="Cyclin_C_2"/>
    <property type="match status" value="1"/>
</dbReference>
<dbReference type="InterPro" id="IPR031658">
    <property type="entry name" value="Cyclin_C_2"/>
</dbReference>
<evidence type="ECO:0000259" key="4">
    <source>
        <dbReference type="SMART" id="SM00385"/>
    </source>
</evidence>
<dbReference type="SUPFAM" id="SSF47954">
    <property type="entry name" value="Cyclin-like"/>
    <property type="match status" value="2"/>
</dbReference>
<proteinExistence type="inferred from homology"/>